<proteinExistence type="inferred from homology"/>
<dbReference type="PANTHER" id="PTHR30419">
    <property type="entry name" value="HTH-TYPE TRANSCRIPTIONAL REGULATOR YBHD"/>
    <property type="match status" value="1"/>
</dbReference>
<accession>A0ABS0CFV9</accession>
<reference evidence="6 7" key="1">
    <citation type="submission" date="2020-10" db="EMBL/GenBank/DDBJ databases">
        <title>Identification of Nocardia species via Next-generation sequencing and recognition of intraspecies genetic diversity.</title>
        <authorList>
            <person name="Li P."/>
            <person name="Li P."/>
            <person name="Lu B."/>
        </authorList>
    </citation>
    <scope>NUCLEOTIDE SEQUENCE [LARGE SCALE GENOMIC DNA]</scope>
    <source>
        <strain evidence="6 7">N-11</strain>
    </source>
</reference>
<dbReference type="PRINTS" id="PR00039">
    <property type="entry name" value="HTHLYSR"/>
</dbReference>
<evidence type="ECO:0000313" key="7">
    <source>
        <dbReference type="Proteomes" id="UP000807309"/>
    </source>
</evidence>
<feature type="domain" description="HTH lysR-type" evidence="5">
    <location>
        <begin position="1"/>
        <end position="58"/>
    </location>
</feature>
<keyword evidence="2" id="KW-0805">Transcription regulation</keyword>
<keyword evidence="4" id="KW-0804">Transcription</keyword>
<dbReference type="SUPFAM" id="SSF53850">
    <property type="entry name" value="Periplasmic binding protein-like II"/>
    <property type="match status" value="1"/>
</dbReference>
<evidence type="ECO:0000256" key="4">
    <source>
        <dbReference type="ARBA" id="ARBA00023163"/>
    </source>
</evidence>
<evidence type="ECO:0000256" key="1">
    <source>
        <dbReference type="ARBA" id="ARBA00009437"/>
    </source>
</evidence>
<organism evidence="6 7">
    <name type="scientific">Nocardia abscessus</name>
    <dbReference type="NCBI Taxonomy" id="120957"/>
    <lineage>
        <taxon>Bacteria</taxon>
        <taxon>Bacillati</taxon>
        <taxon>Actinomycetota</taxon>
        <taxon>Actinomycetes</taxon>
        <taxon>Mycobacteriales</taxon>
        <taxon>Nocardiaceae</taxon>
        <taxon>Nocardia</taxon>
    </lineage>
</organism>
<comment type="caution">
    <text evidence="6">The sequence shown here is derived from an EMBL/GenBank/DDBJ whole genome shotgun (WGS) entry which is preliminary data.</text>
</comment>
<dbReference type="Pfam" id="PF00126">
    <property type="entry name" value="HTH_1"/>
    <property type="match status" value="1"/>
</dbReference>
<evidence type="ECO:0000313" key="6">
    <source>
        <dbReference type="EMBL" id="MBF6228806.1"/>
    </source>
</evidence>
<evidence type="ECO:0000259" key="5">
    <source>
        <dbReference type="PROSITE" id="PS50931"/>
    </source>
</evidence>
<protein>
    <submittedName>
        <fullName evidence="6">LysR family transcriptional regulator</fullName>
    </submittedName>
</protein>
<keyword evidence="7" id="KW-1185">Reference proteome</keyword>
<dbReference type="SUPFAM" id="SSF46785">
    <property type="entry name" value="Winged helix' DNA-binding domain"/>
    <property type="match status" value="1"/>
</dbReference>
<name>A0ABS0CFV9_9NOCA</name>
<dbReference type="PROSITE" id="PS50931">
    <property type="entry name" value="HTH_LYSR"/>
    <property type="match status" value="1"/>
</dbReference>
<comment type="similarity">
    <text evidence="1">Belongs to the LysR transcriptional regulatory family.</text>
</comment>
<gene>
    <name evidence="6" type="ORF">IU470_27360</name>
</gene>
<dbReference type="PANTHER" id="PTHR30419:SF29">
    <property type="entry name" value="LYSR-FAMILY TRANSCRIPTIONAL REGULATOR"/>
    <property type="match status" value="1"/>
</dbReference>
<dbReference type="Gene3D" id="1.10.10.10">
    <property type="entry name" value="Winged helix-like DNA-binding domain superfamily/Winged helix DNA-binding domain"/>
    <property type="match status" value="1"/>
</dbReference>
<dbReference type="InterPro" id="IPR000847">
    <property type="entry name" value="LysR_HTH_N"/>
</dbReference>
<dbReference type="CDD" id="cd05466">
    <property type="entry name" value="PBP2_LTTR_substrate"/>
    <property type="match status" value="1"/>
</dbReference>
<evidence type="ECO:0000256" key="3">
    <source>
        <dbReference type="ARBA" id="ARBA00023125"/>
    </source>
</evidence>
<dbReference type="Pfam" id="PF03466">
    <property type="entry name" value="LysR_substrate"/>
    <property type="match status" value="1"/>
</dbReference>
<dbReference type="Proteomes" id="UP000807309">
    <property type="component" value="Unassembled WGS sequence"/>
</dbReference>
<dbReference type="InterPro" id="IPR005119">
    <property type="entry name" value="LysR_subst-bd"/>
</dbReference>
<evidence type="ECO:0000256" key="2">
    <source>
        <dbReference type="ARBA" id="ARBA00023015"/>
    </source>
</evidence>
<sequence>MNLRQLQYFVTVCELGSFTKAAERLFIAQPSLSQQIKRLETDLKVTLLDRAPQGTLPTAAGRALLPAARDILLAVARAEQAVHDARTGQRGDLQVLTVRSVATGILPPGVAVWHERFPKVVLKIKDYPHVEAMEAAFRDGEGDLAIGPRMSFSSADMTSIGFEELILIAGPDSGLPTDAPLSPADLKARHWVLFDNENGLTRVIRRICASAGFEPLATVWTRQVETALELASGGVAVTLIPDNAVRGEYRRFARSLTPPVFREICAYSRPGSRYLSDAYIDILCRTRSQLSARADLPESYSLT</sequence>
<dbReference type="RefSeq" id="WP_195035691.1">
    <property type="nucleotide sequence ID" value="NZ_JADLRE010000026.1"/>
</dbReference>
<keyword evidence="3" id="KW-0238">DNA-binding</keyword>
<dbReference type="InterPro" id="IPR050950">
    <property type="entry name" value="HTH-type_LysR_regulators"/>
</dbReference>
<dbReference type="EMBL" id="JADLRE010000026">
    <property type="protein sequence ID" value="MBF6228806.1"/>
    <property type="molecule type" value="Genomic_DNA"/>
</dbReference>
<dbReference type="Gene3D" id="3.40.190.290">
    <property type="match status" value="1"/>
</dbReference>
<dbReference type="InterPro" id="IPR036388">
    <property type="entry name" value="WH-like_DNA-bd_sf"/>
</dbReference>
<dbReference type="InterPro" id="IPR036390">
    <property type="entry name" value="WH_DNA-bd_sf"/>
</dbReference>